<comment type="subcellular location">
    <subcellularLocation>
        <location evidence="1">Membrane</location>
    </subcellularLocation>
</comment>
<evidence type="ECO:0000256" key="2">
    <source>
        <dbReference type="ARBA" id="ARBA00022692"/>
    </source>
</evidence>
<dbReference type="OrthoDB" id="67317at2759"/>
<evidence type="ECO:0000313" key="6">
    <source>
        <dbReference type="EMBL" id="ACO61335.1"/>
    </source>
</evidence>
<evidence type="ECO:0000256" key="4">
    <source>
        <dbReference type="ARBA" id="ARBA00023136"/>
    </source>
</evidence>
<dbReference type="InterPro" id="IPR056552">
    <property type="entry name" value="Ribonucl_Kappa"/>
</dbReference>
<keyword evidence="2 5" id="KW-0812">Transmembrane</keyword>
<dbReference type="Pfam" id="PF23489">
    <property type="entry name" value="V-ATPase_su_f"/>
    <property type="match status" value="1"/>
</dbReference>
<accession>C1DXY6</accession>
<dbReference type="GO" id="GO:0016020">
    <property type="term" value="C:membrane"/>
    <property type="evidence" value="ECO:0007669"/>
    <property type="project" value="UniProtKB-SubCell"/>
</dbReference>
<dbReference type="GeneID" id="8240787"/>
<organism evidence="6 7">
    <name type="scientific">Micromonas commoda (strain RCC299 / NOUM17 / CCMP2709)</name>
    <name type="common">Picoplanktonic green alga</name>
    <dbReference type="NCBI Taxonomy" id="296587"/>
    <lineage>
        <taxon>Eukaryota</taxon>
        <taxon>Viridiplantae</taxon>
        <taxon>Chlorophyta</taxon>
        <taxon>Mamiellophyceae</taxon>
        <taxon>Mamiellales</taxon>
        <taxon>Mamiellaceae</taxon>
        <taxon>Micromonas</taxon>
    </lineage>
</organism>
<protein>
    <submittedName>
        <fullName evidence="6">Uncharacterized protein</fullName>
    </submittedName>
</protein>
<dbReference type="Proteomes" id="UP000002009">
    <property type="component" value="Chromosome 2"/>
</dbReference>
<reference evidence="6 7" key="1">
    <citation type="journal article" date="2009" name="Science">
        <title>Green evolution and dynamic adaptations revealed by genomes of the marine picoeukaryotes Micromonas.</title>
        <authorList>
            <person name="Worden A.Z."/>
            <person name="Lee J.H."/>
            <person name="Mock T."/>
            <person name="Rouze P."/>
            <person name="Simmons M.P."/>
            <person name="Aerts A.L."/>
            <person name="Allen A.E."/>
            <person name="Cuvelier M.L."/>
            <person name="Derelle E."/>
            <person name="Everett M.V."/>
            <person name="Foulon E."/>
            <person name="Grimwood J."/>
            <person name="Gundlach H."/>
            <person name="Henrissat B."/>
            <person name="Napoli C."/>
            <person name="McDonald S.M."/>
            <person name="Parker M.S."/>
            <person name="Rombauts S."/>
            <person name="Salamov A."/>
            <person name="Von Dassow P."/>
            <person name="Badger J.H."/>
            <person name="Coutinho P.M."/>
            <person name="Demir E."/>
            <person name="Dubchak I."/>
            <person name="Gentemann C."/>
            <person name="Eikrem W."/>
            <person name="Gready J.E."/>
            <person name="John U."/>
            <person name="Lanier W."/>
            <person name="Lindquist E.A."/>
            <person name="Lucas S."/>
            <person name="Mayer K.F."/>
            <person name="Moreau H."/>
            <person name="Not F."/>
            <person name="Otillar R."/>
            <person name="Panaud O."/>
            <person name="Pangilinan J."/>
            <person name="Paulsen I."/>
            <person name="Piegu B."/>
            <person name="Poliakov A."/>
            <person name="Robbens S."/>
            <person name="Schmutz J."/>
            <person name="Toulza E."/>
            <person name="Wyss T."/>
            <person name="Zelensky A."/>
            <person name="Zhou K."/>
            <person name="Armbrust E.V."/>
            <person name="Bhattacharya D."/>
            <person name="Goodenough U.W."/>
            <person name="Van de Peer Y."/>
            <person name="Grigoriev I.V."/>
        </authorList>
    </citation>
    <scope>NUCLEOTIDE SEQUENCE [LARGE SCALE GENOMIC DNA]</scope>
    <source>
        <strain evidence="7">RCC299 / NOUM17</strain>
    </source>
</reference>
<dbReference type="RefSeq" id="XP_002500077.1">
    <property type="nucleotide sequence ID" value="XM_002500031.1"/>
</dbReference>
<keyword evidence="3 5" id="KW-1133">Transmembrane helix</keyword>
<name>C1DXY6_MICCC</name>
<proteinExistence type="predicted"/>
<keyword evidence="7" id="KW-1185">Reference proteome</keyword>
<dbReference type="InParanoid" id="C1DXY6"/>
<dbReference type="KEGG" id="mis:MICPUN_56125"/>
<dbReference type="AlphaFoldDB" id="C1DXY6"/>
<feature type="transmembrane region" description="Helical" evidence="5">
    <location>
        <begin position="12"/>
        <end position="36"/>
    </location>
</feature>
<keyword evidence="4 5" id="KW-0472">Membrane</keyword>
<evidence type="ECO:0000256" key="1">
    <source>
        <dbReference type="ARBA" id="ARBA00004370"/>
    </source>
</evidence>
<evidence type="ECO:0000256" key="3">
    <source>
        <dbReference type="ARBA" id="ARBA00022989"/>
    </source>
</evidence>
<evidence type="ECO:0000256" key="5">
    <source>
        <dbReference type="SAM" id="Phobius"/>
    </source>
</evidence>
<sequence>MAAVFDCLTSPFCSICCGGLSVFAICILIPLGSLFQKDYRFLGEDWMTEARGEGEHLIAARNCFITAALYGGFLGLSVMCCMNNKRRGRM</sequence>
<feature type="transmembrane region" description="Helical" evidence="5">
    <location>
        <begin position="56"/>
        <end position="82"/>
    </location>
</feature>
<dbReference type="OMA" id="MTHEIAS"/>
<gene>
    <name evidence="6" type="ORF">MICPUN_56125</name>
</gene>
<dbReference type="EMBL" id="CP001323">
    <property type="protein sequence ID" value="ACO61335.1"/>
    <property type="molecule type" value="Genomic_DNA"/>
</dbReference>
<evidence type="ECO:0000313" key="7">
    <source>
        <dbReference type="Proteomes" id="UP000002009"/>
    </source>
</evidence>